<dbReference type="PROSITE" id="PS51257">
    <property type="entry name" value="PROKAR_LIPOPROTEIN"/>
    <property type="match status" value="1"/>
</dbReference>
<comment type="caution">
    <text evidence="2">The sequence shown here is derived from an EMBL/GenBank/DDBJ whole genome shotgun (WGS) entry which is preliminary data.</text>
</comment>
<gene>
    <name evidence="2" type="ORF">H8S67_00165</name>
</gene>
<keyword evidence="3" id="KW-1185">Reference proteome</keyword>
<evidence type="ECO:0000313" key="2">
    <source>
        <dbReference type="EMBL" id="MBC5603094.1"/>
    </source>
</evidence>
<evidence type="ECO:0000256" key="1">
    <source>
        <dbReference type="SAM" id="MobiDB-lite"/>
    </source>
</evidence>
<dbReference type="RefSeq" id="WP_186965980.1">
    <property type="nucleotide sequence ID" value="NZ_JACOOE010000001.1"/>
</dbReference>
<name>A0ABR7C740_9BACE</name>
<organism evidence="2 3">
    <name type="scientific">Bacteroides difficilis</name>
    <dbReference type="NCBI Taxonomy" id="2763021"/>
    <lineage>
        <taxon>Bacteria</taxon>
        <taxon>Pseudomonadati</taxon>
        <taxon>Bacteroidota</taxon>
        <taxon>Bacteroidia</taxon>
        <taxon>Bacteroidales</taxon>
        <taxon>Bacteroidaceae</taxon>
        <taxon>Bacteroides</taxon>
    </lineage>
</organism>
<sequence>MKNQHYFCRNKIWIIATLWLFAGCYDSDSWVNVVEEPAKAQVTLTAEEAQASFENEIMNKTTRSISTRKEDLFRFSKHQFPFGNIVPKWNSGVASNASGTAYYETSIRSSYFFRAWRHKRIGKNKKKKWMCTKIIHKLLVMKDLNTNETYNYIELLIPTIHFINHHRTFNFSRITNDGNMMDFSGFKLYTTLDGHLVRVNEYKKGKRVRGVFLDGTTDKETYQEMRRRALNMLRNTRISIKLPKAVVTRSYDELEYEDETWYTDDEGNMWVWDSYLGDWTLVGNINGEDGEKGYIIDEVVITPDPDPESEIDDPFIPSPIPPIEGGTNDDLEEEGIGGGGGGSSSIGSGGGSSTPVAPKAKTIFRNSSMTETNWKVIERMLDKIIVDCMGQALYNGLKNSLNGKTLIIKFIDEEKAGFVPDKAKSGIKLGLTLVNSNILFHEMWHVYQAYHESETVYLNSLINQEIEAHYAQYLYVRKLPEYRGSKWESYYAKDKRHRAIKGLSDHIDGKGNLRPGKNVEEFNFDILSIASIFETTDGYDDPGLYKYDDTRSGLSNFSNLRTLTKDC</sequence>
<evidence type="ECO:0008006" key="4">
    <source>
        <dbReference type="Google" id="ProtNLM"/>
    </source>
</evidence>
<accession>A0ABR7C740</accession>
<dbReference type="EMBL" id="JACOOE010000001">
    <property type="protein sequence ID" value="MBC5603094.1"/>
    <property type="molecule type" value="Genomic_DNA"/>
</dbReference>
<evidence type="ECO:0000313" key="3">
    <source>
        <dbReference type="Proteomes" id="UP000600600"/>
    </source>
</evidence>
<feature type="region of interest" description="Disordered" evidence="1">
    <location>
        <begin position="320"/>
        <end position="358"/>
    </location>
</feature>
<feature type="compositionally biased region" description="Gly residues" evidence="1">
    <location>
        <begin position="336"/>
        <end position="352"/>
    </location>
</feature>
<reference evidence="2 3" key="1">
    <citation type="submission" date="2020-08" db="EMBL/GenBank/DDBJ databases">
        <title>Genome public.</title>
        <authorList>
            <person name="Liu C."/>
            <person name="Sun Q."/>
        </authorList>
    </citation>
    <scope>NUCLEOTIDE SEQUENCE [LARGE SCALE GENOMIC DNA]</scope>
    <source>
        <strain evidence="2 3">M27</strain>
    </source>
</reference>
<protein>
    <recommendedName>
        <fullName evidence="4">Lipoprotein</fullName>
    </recommendedName>
</protein>
<dbReference type="Proteomes" id="UP000600600">
    <property type="component" value="Unassembled WGS sequence"/>
</dbReference>
<proteinExistence type="predicted"/>